<dbReference type="EMBL" id="OA883287">
    <property type="protein sequence ID" value="CAD7278501.1"/>
    <property type="molecule type" value="Genomic_DNA"/>
</dbReference>
<dbReference type="InterPro" id="IPR018200">
    <property type="entry name" value="USP_CS"/>
</dbReference>
<dbReference type="InterPro" id="IPR001394">
    <property type="entry name" value="Peptidase_C19_UCH"/>
</dbReference>
<evidence type="ECO:0000256" key="3">
    <source>
        <dbReference type="ARBA" id="ARBA00008030"/>
    </source>
</evidence>
<dbReference type="Gene3D" id="3.90.70.10">
    <property type="entry name" value="Cysteine proteinases"/>
    <property type="match status" value="2"/>
</dbReference>
<protein>
    <recommendedName>
        <fullName evidence="4">CCR4-NOT transcription complex subunit 11</fullName>
    </recommendedName>
</protein>
<dbReference type="GO" id="GO:0005634">
    <property type="term" value="C:nucleus"/>
    <property type="evidence" value="ECO:0007669"/>
    <property type="project" value="UniProtKB-SubCell"/>
</dbReference>
<evidence type="ECO:0000313" key="13">
    <source>
        <dbReference type="EMBL" id="CAD7278501.1"/>
    </source>
</evidence>
<keyword evidence="6" id="KW-0805">Transcription regulation</keyword>
<dbReference type="SUPFAM" id="SSF54001">
    <property type="entry name" value="Cysteine proteinases"/>
    <property type="match status" value="1"/>
</dbReference>
<dbReference type="InterPro" id="IPR002110">
    <property type="entry name" value="Ankyrin_rpt"/>
</dbReference>
<dbReference type="PROSITE" id="PS00972">
    <property type="entry name" value="USP_1"/>
    <property type="match status" value="1"/>
</dbReference>
<feature type="region of interest" description="Disordered" evidence="10">
    <location>
        <begin position="1071"/>
        <end position="1118"/>
    </location>
</feature>
<dbReference type="InterPro" id="IPR036770">
    <property type="entry name" value="Ankyrin_rpt-contain_sf"/>
</dbReference>
<feature type="region of interest" description="Disordered" evidence="10">
    <location>
        <begin position="1595"/>
        <end position="1667"/>
    </location>
</feature>
<dbReference type="GO" id="GO:0003676">
    <property type="term" value="F:nucleic acid binding"/>
    <property type="evidence" value="ECO:0007669"/>
    <property type="project" value="InterPro"/>
</dbReference>
<evidence type="ECO:0000256" key="10">
    <source>
        <dbReference type="SAM" id="MobiDB-lite"/>
    </source>
</evidence>
<dbReference type="EMBL" id="CAJPEX010001250">
    <property type="protein sequence ID" value="CAG0918653.1"/>
    <property type="molecule type" value="Genomic_DNA"/>
</dbReference>
<evidence type="ECO:0000259" key="11">
    <source>
        <dbReference type="PROSITE" id="PS50174"/>
    </source>
</evidence>
<organism evidence="13">
    <name type="scientific">Notodromas monacha</name>
    <dbReference type="NCBI Taxonomy" id="399045"/>
    <lineage>
        <taxon>Eukaryota</taxon>
        <taxon>Metazoa</taxon>
        <taxon>Ecdysozoa</taxon>
        <taxon>Arthropoda</taxon>
        <taxon>Crustacea</taxon>
        <taxon>Oligostraca</taxon>
        <taxon>Ostracoda</taxon>
        <taxon>Podocopa</taxon>
        <taxon>Podocopida</taxon>
        <taxon>Cypridocopina</taxon>
        <taxon>Cypridoidea</taxon>
        <taxon>Cyprididae</taxon>
        <taxon>Notodromas</taxon>
    </lineage>
</organism>
<dbReference type="Pfam" id="PF12796">
    <property type="entry name" value="Ank_2"/>
    <property type="match status" value="1"/>
</dbReference>
<feature type="compositionally biased region" description="Basic residues" evidence="10">
    <location>
        <begin position="1652"/>
        <end position="1661"/>
    </location>
</feature>
<dbReference type="InterPro" id="IPR019312">
    <property type="entry name" value="CNOT11"/>
</dbReference>
<comment type="subcellular location">
    <subcellularLocation>
        <location evidence="2">Cytoplasm</location>
    </subcellularLocation>
    <subcellularLocation>
        <location evidence="1">Nucleus</location>
    </subcellularLocation>
</comment>
<feature type="compositionally biased region" description="Basic and acidic residues" evidence="10">
    <location>
        <begin position="1598"/>
        <end position="1609"/>
    </location>
</feature>
<sequence length="1667" mass="186482">MSLTPAQLGMLLDILSEDCAETRPLENVCNQLQANFSKQDIFKVGCTLVTLLQHQDLLPNPSQRVAAITLLHEMYRGEIAKSPFASVFIRLFNPMDEVMRGANKKLEFAGQLPKLSLQERNFFSNLLMMPSSKELLLAMTARQVLQINPNEMPPSDISSLELAVAEKQSQLPQHCKAGIPVVIDDPDPNAEQTTTPDPEKIKKTVEDLMAGPNPLANQYYVPEFISLVPPLFVCEDELAWMNPNEKWSDDVHKPSWDSRMCAADTSNLEAKKLMAKAYQTALPMQQQQHLLAQLNSDPKIVYHIGLTPAKLPDLVENNPLVAIEVLLKIMQSTQITEYFSVLVNMEMSLHSMEVVNRLTTAVDLPKEFLHLYISNCISTCENIKDKYMQNRLVRLVCVFLQSLIRNKIIDVQELFIEVQAFCIEFSRIREAAALFRLLKQLDSGEQTASVSPTSIMKNSKNLRSNVGEFLTRLRSEVSSRILAKERNGEDEDGTSYPDGFVTDQLSEEELRIFWFGEKIPGVVGLRNHGNTCFINAVLQCLSHTDTFAEYFATEKYKVDLLHRNRLKSKKFGTQGEVTEKLAGVIKSLWSCQYTQSITTEFKSIVEKHGNQYRGSTQHDAQEFLMWLLDKVHEDLNVAKKRRYKRMQSSNDRPDEVLAAEAMANFLRCNESFIQGLFQAQFRSSLTCPHCQRQSNTFDPFLCLSLPIPQSARRPIFVSIVYLCQIPRQVKLAFSMDCDATVGDLRTVVSNDAGIDRRRVVLVEIDGEGFHRTFFDEQPLKAINSDHFVHSLYALEMPSREEACTTDTDSISIIFVNLLCVDSKPSVEKSASFDVIGENSTSLAEGSSEIHTSGNKARFGAPYVTQMTRETSYVDFQKLLLKEMHMMVDPSVLISDQVVPLFTVEVFLGEKDCQVISSDMDMPLYAELVDQALSLSDPDGDGHAGPKHIKLLLKWNMGPKEKVIFDDVEHEDDHESVKELLDDPNYQPPVNLEQCFSEYTSEEVLGQDNAWLCPSCNRKEKGVKKLALWSLPDILVVHLKRFKQSSSNGVVTSKLSTLVEFPRNDFNISDHLVKRSDRSSAATSSSESSGTQSITDRPEDSNVPKGDAASSSDFSRRPKVPKLASIAEWPKTLLGKTRRGMDGNRAMLSSHPSSLKPEECSYNLYAVCNHHGADDQGGHYTAFCRNSSNGLWYCFDDQNVTKMDEKDVVTKDAYILFYQRKSSVSRYGAPSLSASFGRYIGGGSFGKSGERLSGTLPPSWQFRQHHWVYRIPGLKPARVEGAVLDVTQIRSNGEPKNCDSVLKLPKGAHLASSESMSSSESSESPSSHSHGKILARADTKQICCDVLVVVIPMNLHALSESKCAENDESSSTCDLYEGLTPVRRKESRKSPIKRETSDDEICLIEEKKRPRSKRLPRVQPSELLRAAQNGDVRRIKSCLKRGADVNAKDFFGWTPLMCAVQAGKVKAVEVIVSFGGANVHLRNNQGKTAFEIALTNGRSDLIELIVKGGKGIKKQREFVSDDSGAATDGVIPRVVSCDLCGISNIQESYMTHQTTISHQLAVQAGIPEVQLGRPPFLIPESNVGYQMLVRSGWNKRSGLGKDESGRKEPIRASMKRDRKGLGSKRVRPVSRDPSDDASGSNVNRKTIKERVSRSKTKERRLRAMLSSL</sequence>
<dbReference type="Gene3D" id="1.25.40.20">
    <property type="entry name" value="Ankyrin repeat-containing domain"/>
    <property type="match status" value="1"/>
</dbReference>
<keyword evidence="8" id="KW-0804">Transcription</keyword>
<dbReference type="OrthoDB" id="10265389at2759"/>
<gene>
    <name evidence="13" type="ORF">NMOB1V02_LOCUS6201</name>
</gene>
<keyword evidence="14" id="KW-1185">Reference proteome</keyword>
<dbReference type="PANTHER" id="PTHR15975:SF0">
    <property type="entry name" value="CCR4-NOT TRANSCRIPTION COMPLEX SUBUNIT 11"/>
    <property type="match status" value="1"/>
</dbReference>
<keyword evidence="9" id="KW-0539">Nucleus</keyword>
<proteinExistence type="inferred from homology"/>
<dbReference type="SMART" id="SM00248">
    <property type="entry name" value="ANK"/>
    <property type="match status" value="3"/>
</dbReference>
<keyword evidence="7" id="KW-0943">RNA-mediated gene silencing</keyword>
<dbReference type="InterPro" id="IPR038765">
    <property type="entry name" value="Papain-like_cys_pep_sf"/>
</dbReference>
<feature type="region of interest" description="Disordered" evidence="10">
    <location>
        <begin position="1311"/>
        <end position="1331"/>
    </location>
</feature>
<name>A0A7R9GDG5_9CRUS</name>
<evidence type="ECO:0000256" key="8">
    <source>
        <dbReference type="ARBA" id="ARBA00023163"/>
    </source>
</evidence>
<dbReference type="GO" id="GO:0030014">
    <property type="term" value="C:CCR4-NOT complex"/>
    <property type="evidence" value="ECO:0007669"/>
    <property type="project" value="InterPro"/>
</dbReference>
<evidence type="ECO:0000256" key="1">
    <source>
        <dbReference type="ARBA" id="ARBA00004123"/>
    </source>
</evidence>
<dbReference type="SMART" id="SM00443">
    <property type="entry name" value="G_patch"/>
    <property type="match status" value="1"/>
</dbReference>
<dbReference type="FunFam" id="3.90.70.10:FF:000046">
    <property type="entry name" value="ubiquitin carboxyl-terminal hydrolase 31"/>
    <property type="match status" value="1"/>
</dbReference>
<dbReference type="SUPFAM" id="SSF48403">
    <property type="entry name" value="Ankyrin repeat"/>
    <property type="match status" value="1"/>
</dbReference>
<dbReference type="InterPro" id="IPR028889">
    <property type="entry name" value="USP"/>
</dbReference>
<evidence type="ECO:0000256" key="9">
    <source>
        <dbReference type="ARBA" id="ARBA00023242"/>
    </source>
</evidence>
<dbReference type="PROSITE" id="PS50174">
    <property type="entry name" value="G_PATCH"/>
    <property type="match status" value="1"/>
</dbReference>
<evidence type="ECO:0000256" key="4">
    <source>
        <dbReference type="ARBA" id="ARBA00014872"/>
    </source>
</evidence>
<dbReference type="GO" id="GO:0004843">
    <property type="term" value="F:cysteine-type deubiquitinase activity"/>
    <property type="evidence" value="ECO:0007669"/>
    <property type="project" value="InterPro"/>
</dbReference>
<evidence type="ECO:0000256" key="5">
    <source>
        <dbReference type="ARBA" id="ARBA00022490"/>
    </source>
</evidence>
<keyword evidence="5" id="KW-0963">Cytoplasm</keyword>
<comment type="similarity">
    <text evidence="3">Belongs to the CNOT11 family.</text>
</comment>
<dbReference type="Pfam" id="PF01585">
    <property type="entry name" value="G-patch"/>
    <property type="match status" value="1"/>
</dbReference>
<evidence type="ECO:0000256" key="6">
    <source>
        <dbReference type="ARBA" id="ARBA00023015"/>
    </source>
</evidence>
<dbReference type="Pfam" id="PF10155">
    <property type="entry name" value="CNOT11"/>
    <property type="match status" value="1"/>
</dbReference>
<dbReference type="Proteomes" id="UP000678499">
    <property type="component" value="Unassembled WGS sequence"/>
</dbReference>
<feature type="domain" description="G-patch" evidence="11">
    <location>
        <begin position="1579"/>
        <end position="1625"/>
    </location>
</feature>
<feature type="compositionally biased region" description="Low complexity" evidence="10">
    <location>
        <begin position="1078"/>
        <end position="1092"/>
    </location>
</feature>
<dbReference type="GO" id="GO:0016579">
    <property type="term" value="P:protein deubiquitination"/>
    <property type="evidence" value="ECO:0007669"/>
    <property type="project" value="InterPro"/>
</dbReference>
<evidence type="ECO:0000313" key="14">
    <source>
        <dbReference type="Proteomes" id="UP000678499"/>
    </source>
</evidence>
<evidence type="ECO:0000256" key="2">
    <source>
        <dbReference type="ARBA" id="ARBA00004496"/>
    </source>
</evidence>
<accession>A0A7R9GDG5</accession>
<feature type="compositionally biased region" description="Basic residues" evidence="10">
    <location>
        <begin position="1615"/>
        <end position="1627"/>
    </location>
</feature>
<feature type="domain" description="USP" evidence="12">
    <location>
        <begin position="523"/>
        <end position="1220"/>
    </location>
</feature>
<dbReference type="PANTHER" id="PTHR15975">
    <property type="entry name" value="CCR4-NOT TRANSCRIPTION COMPLEX SUBUNIT 11"/>
    <property type="match status" value="1"/>
</dbReference>
<dbReference type="GO" id="GO:0031047">
    <property type="term" value="P:regulatory ncRNA-mediated gene silencing"/>
    <property type="evidence" value="ECO:0007669"/>
    <property type="project" value="UniProtKB-KW"/>
</dbReference>
<dbReference type="GO" id="GO:0005737">
    <property type="term" value="C:cytoplasm"/>
    <property type="evidence" value="ECO:0007669"/>
    <property type="project" value="UniProtKB-SubCell"/>
</dbReference>
<evidence type="ECO:0000256" key="7">
    <source>
        <dbReference type="ARBA" id="ARBA00023158"/>
    </source>
</evidence>
<evidence type="ECO:0000259" key="12">
    <source>
        <dbReference type="PROSITE" id="PS50235"/>
    </source>
</evidence>
<reference evidence="13" key="1">
    <citation type="submission" date="2020-11" db="EMBL/GenBank/DDBJ databases">
        <authorList>
            <person name="Tran Van P."/>
        </authorList>
    </citation>
    <scope>NUCLEOTIDE SEQUENCE</scope>
</reference>
<dbReference type="InterPro" id="IPR000467">
    <property type="entry name" value="G_patch_dom"/>
</dbReference>
<feature type="compositionally biased region" description="Low complexity" evidence="10">
    <location>
        <begin position="1311"/>
        <end position="1327"/>
    </location>
</feature>
<dbReference type="Pfam" id="PF00443">
    <property type="entry name" value="UCH"/>
    <property type="match status" value="1"/>
</dbReference>
<dbReference type="PROSITE" id="PS50235">
    <property type="entry name" value="USP_3"/>
    <property type="match status" value="1"/>
</dbReference>
<dbReference type="PROSITE" id="PS00973">
    <property type="entry name" value="USP_2"/>
    <property type="match status" value="1"/>
</dbReference>